<dbReference type="Pfam" id="PF04389">
    <property type="entry name" value="Peptidase_M28"/>
    <property type="match status" value="1"/>
</dbReference>
<keyword evidence="13" id="KW-0862">Zinc</keyword>
<evidence type="ECO:0000256" key="19">
    <source>
        <dbReference type="ARBA" id="ARBA00025833"/>
    </source>
</evidence>
<sequence length="480" mass="52265">MTKFLFTIFIGISFYSTSSQAQDATAQRIIAIGKTDPQVMQHLDILSNRFGGRTTGSDAYTHAAAWAANQLNHWGKQVGMKAELEVAGQMPLGFNRGPWFGQILGASPQTLNFATPSYSSGTKGIQTGIAMIAPPNNIELEQRLKEFKGAWVLIPGESAGGRDGELIYKAKILTQKLIEAGALGTIQSAEEPMHISTSAPTSWENLPALPDIKLAASQYQAIQKRIQQGEKVILEFDIRNWFYPGPVNYHNVVAILPGSDKADEIIVLGAHLDSFDGGTGAADNGAGFATVMEAMRLLAQAGVKPRRSIVMLGFAGEELGLKGAYAYVESHAKDLPKILMMLNRDSAPGAITGITIPSMWKSSFERVSLDLQGVHPIFEFEAVINDKARDSTAAFRGNRGSDDAAFTQKRVPTPRLISSTDFDYPQVHHTVLDTYEKVLPFRTAQQYSAIVMALIAYEIANAPEELNTQGYYLPIAEKKP</sequence>
<evidence type="ECO:0000256" key="11">
    <source>
        <dbReference type="ARBA" id="ARBA00022801"/>
    </source>
</evidence>
<feature type="chain" id="PRO_5045164230" description="Carboxypeptidase Q" evidence="21">
    <location>
        <begin position="22"/>
        <end position="480"/>
    </location>
</feature>
<keyword evidence="17" id="KW-0325">Glycoprotein</keyword>
<evidence type="ECO:0000256" key="13">
    <source>
        <dbReference type="ARBA" id="ARBA00022833"/>
    </source>
</evidence>
<keyword evidence="6" id="KW-0964">Secreted</keyword>
<proteinExistence type="predicted"/>
<evidence type="ECO:0000256" key="18">
    <source>
        <dbReference type="ARBA" id="ARBA00023228"/>
    </source>
</evidence>
<keyword evidence="14" id="KW-0333">Golgi apparatus</keyword>
<keyword evidence="9" id="KW-0479">Metal-binding</keyword>
<evidence type="ECO:0000256" key="17">
    <source>
        <dbReference type="ARBA" id="ARBA00023180"/>
    </source>
</evidence>
<evidence type="ECO:0000259" key="22">
    <source>
        <dbReference type="Pfam" id="PF04389"/>
    </source>
</evidence>
<keyword evidence="15" id="KW-0482">Metalloprotease</keyword>
<evidence type="ECO:0000256" key="3">
    <source>
        <dbReference type="ARBA" id="ARBA00004555"/>
    </source>
</evidence>
<evidence type="ECO:0000256" key="5">
    <source>
        <dbReference type="ARBA" id="ARBA00014116"/>
    </source>
</evidence>
<dbReference type="PANTHER" id="PTHR12053:SF3">
    <property type="entry name" value="CARBOXYPEPTIDASE Q"/>
    <property type="match status" value="1"/>
</dbReference>
<feature type="signal peptide" evidence="21">
    <location>
        <begin position="1"/>
        <end position="21"/>
    </location>
</feature>
<evidence type="ECO:0000256" key="20">
    <source>
        <dbReference type="ARBA" id="ARBA00033328"/>
    </source>
</evidence>
<keyword evidence="18" id="KW-0458">Lysosome</keyword>
<keyword evidence="11" id="KW-0378">Hydrolase</keyword>
<evidence type="ECO:0000256" key="12">
    <source>
        <dbReference type="ARBA" id="ARBA00022824"/>
    </source>
</evidence>
<dbReference type="Proteomes" id="UP000643610">
    <property type="component" value="Unassembled WGS sequence"/>
</dbReference>
<dbReference type="EMBL" id="JACOFU010000003">
    <property type="protein sequence ID" value="MBC3831781.1"/>
    <property type="molecule type" value="Genomic_DNA"/>
</dbReference>
<dbReference type="Gene3D" id="3.50.30.30">
    <property type="match status" value="1"/>
</dbReference>
<evidence type="ECO:0000256" key="7">
    <source>
        <dbReference type="ARBA" id="ARBA00022645"/>
    </source>
</evidence>
<name>A0ABR6XQU2_9BURK</name>
<evidence type="ECO:0000256" key="16">
    <source>
        <dbReference type="ARBA" id="ARBA00023145"/>
    </source>
</evidence>
<feature type="domain" description="Peptidase M28" evidence="22">
    <location>
        <begin position="251"/>
        <end position="453"/>
    </location>
</feature>
<evidence type="ECO:0000256" key="6">
    <source>
        <dbReference type="ARBA" id="ARBA00022525"/>
    </source>
</evidence>
<keyword evidence="8" id="KW-0645">Protease</keyword>
<dbReference type="InterPro" id="IPR007484">
    <property type="entry name" value="Peptidase_M28"/>
</dbReference>
<evidence type="ECO:0000256" key="10">
    <source>
        <dbReference type="ARBA" id="ARBA00022729"/>
    </source>
</evidence>
<comment type="subunit">
    <text evidence="19">Homodimer. The monomeric form is inactive while the homodimer is active.</text>
</comment>
<evidence type="ECO:0000256" key="21">
    <source>
        <dbReference type="SAM" id="SignalP"/>
    </source>
</evidence>
<protein>
    <recommendedName>
        <fullName evidence="5">Carboxypeptidase Q</fullName>
    </recommendedName>
    <alternativeName>
        <fullName evidence="20">Plasma glutamate carboxypeptidase</fullName>
    </alternativeName>
</protein>
<organism evidence="23 24">
    <name type="scientific">Undibacterium amnicola</name>
    <dbReference type="NCBI Taxonomy" id="1834038"/>
    <lineage>
        <taxon>Bacteria</taxon>
        <taxon>Pseudomonadati</taxon>
        <taxon>Pseudomonadota</taxon>
        <taxon>Betaproteobacteria</taxon>
        <taxon>Burkholderiales</taxon>
        <taxon>Oxalobacteraceae</taxon>
        <taxon>Undibacterium</taxon>
    </lineage>
</organism>
<dbReference type="RefSeq" id="WP_186890813.1">
    <property type="nucleotide sequence ID" value="NZ_JACOFU010000003.1"/>
</dbReference>
<keyword evidence="16" id="KW-0865">Zymogen</keyword>
<dbReference type="SUPFAM" id="SSF53187">
    <property type="entry name" value="Zn-dependent exopeptidases"/>
    <property type="match status" value="1"/>
</dbReference>
<evidence type="ECO:0000313" key="24">
    <source>
        <dbReference type="Proteomes" id="UP000643610"/>
    </source>
</evidence>
<keyword evidence="24" id="KW-1185">Reference proteome</keyword>
<evidence type="ECO:0000256" key="2">
    <source>
        <dbReference type="ARBA" id="ARBA00004371"/>
    </source>
</evidence>
<keyword evidence="7" id="KW-0121">Carboxypeptidase</keyword>
<evidence type="ECO:0000256" key="15">
    <source>
        <dbReference type="ARBA" id="ARBA00023049"/>
    </source>
</evidence>
<evidence type="ECO:0000256" key="4">
    <source>
        <dbReference type="ARBA" id="ARBA00004613"/>
    </source>
</evidence>
<gene>
    <name evidence="23" type="ORF">H8K33_09695</name>
</gene>
<comment type="caution">
    <text evidence="23">The sequence shown here is derived from an EMBL/GenBank/DDBJ whole genome shotgun (WGS) entry which is preliminary data.</text>
</comment>
<evidence type="ECO:0000256" key="9">
    <source>
        <dbReference type="ARBA" id="ARBA00022723"/>
    </source>
</evidence>
<keyword evidence="12" id="KW-0256">Endoplasmic reticulum</keyword>
<evidence type="ECO:0000256" key="1">
    <source>
        <dbReference type="ARBA" id="ARBA00004240"/>
    </source>
</evidence>
<evidence type="ECO:0000256" key="8">
    <source>
        <dbReference type="ARBA" id="ARBA00022670"/>
    </source>
</evidence>
<reference evidence="23 24" key="1">
    <citation type="submission" date="2020-08" db="EMBL/GenBank/DDBJ databases">
        <title>Novel species isolated from subtropical streams in China.</title>
        <authorList>
            <person name="Lu H."/>
        </authorList>
    </citation>
    <scope>NUCLEOTIDE SEQUENCE [LARGE SCALE GENOMIC DNA]</scope>
    <source>
        <strain evidence="23 24">KCTC 52442</strain>
    </source>
</reference>
<accession>A0ABR6XQU2</accession>
<dbReference type="PANTHER" id="PTHR12053">
    <property type="entry name" value="PROTEASE FAMILY M28 PLASMA GLUTAMATE CARBOXYPEPTIDASE-RELATED"/>
    <property type="match status" value="1"/>
</dbReference>
<dbReference type="InterPro" id="IPR039866">
    <property type="entry name" value="CPQ"/>
</dbReference>
<dbReference type="Gene3D" id="3.40.630.10">
    <property type="entry name" value="Zn peptidases"/>
    <property type="match status" value="1"/>
</dbReference>
<evidence type="ECO:0000313" key="23">
    <source>
        <dbReference type="EMBL" id="MBC3831781.1"/>
    </source>
</evidence>
<evidence type="ECO:0000256" key="14">
    <source>
        <dbReference type="ARBA" id="ARBA00023034"/>
    </source>
</evidence>
<keyword evidence="10 21" id="KW-0732">Signal</keyword>
<comment type="subcellular location">
    <subcellularLocation>
        <location evidence="1">Endoplasmic reticulum</location>
    </subcellularLocation>
    <subcellularLocation>
        <location evidence="3">Golgi apparatus</location>
    </subcellularLocation>
    <subcellularLocation>
        <location evidence="2">Lysosome</location>
    </subcellularLocation>
    <subcellularLocation>
        <location evidence="4">Secreted</location>
    </subcellularLocation>
</comment>